<dbReference type="InterPro" id="IPR007543">
    <property type="entry name" value="LptD_C"/>
</dbReference>
<dbReference type="Pfam" id="PF04453">
    <property type="entry name" value="LptD"/>
    <property type="match status" value="1"/>
</dbReference>
<evidence type="ECO:0000259" key="6">
    <source>
        <dbReference type="Pfam" id="PF04453"/>
    </source>
</evidence>
<dbReference type="AlphaFoldDB" id="A0AB94IC37"/>
<dbReference type="InterPro" id="IPR050218">
    <property type="entry name" value="LptD"/>
</dbReference>
<dbReference type="Gene3D" id="2.60.450.10">
    <property type="entry name" value="Lipopolysaccharide (LPS) transport protein A like domain"/>
    <property type="match status" value="1"/>
</dbReference>
<comment type="function">
    <text evidence="4">Together with LptE, is involved in the assembly of lipopolysaccharide (LPS) at the surface of the outer membrane.</text>
</comment>
<organism evidence="7 8">
    <name type="scientific">Candidatus Schmidhempelia bombi str. Bimp</name>
    <dbReference type="NCBI Taxonomy" id="1387197"/>
    <lineage>
        <taxon>Bacteria</taxon>
        <taxon>Pseudomonadati</taxon>
        <taxon>Pseudomonadota</taxon>
        <taxon>Gammaproteobacteria</taxon>
        <taxon>Orbales</taxon>
        <taxon>Orbaceae</taxon>
        <taxon>Candidatus Schmidhempelia</taxon>
    </lineage>
</organism>
<name>A0AB94IC37_9GAMM</name>
<dbReference type="PANTHER" id="PTHR30189">
    <property type="entry name" value="LPS-ASSEMBLY PROTEIN"/>
    <property type="match status" value="1"/>
</dbReference>
<dbReference type="EMBL" id="AWGA01000059">
    <property type="protein sequence ID" value="TEA26973.1"/>
    <property type="molecule type" value="Genomic_DNA"/>
</dbReference>
<evidence type="ECO:0000256" key="2">
    <source>
        <dbReference type="ARBA" id="ARBA00023136"/>
    </source>
</evidence>
<dbReference type="InterPro" id="IPR005653">
    <property type="entry name" value="OstA-like_N"/>
</dbReference>
<evidence type="ECO:0000259" key="5">
    <source>
        <dbReference type="Pfam" id="PF03968"/>
    </source>
</evidence>
<dbReference type="GO" id="GO:0043165">
    <property type="term" value="P:Gram-negative-bacterium-type cell outer membrane assembly"/>
    <property type="evidence" value="ECO:0007669"/>
    <property type="project" value="UniProtKB-UniRule"/>
</dbReference>
<feature type="domain" description="LptD C-terminal" evidence="6">
    <location>
        <begin position="312"/>
        <end position="694"/>
    </location>
</feature>
<dbReference type="HAMAP" id="MF_01411">
    <property type="entry name" value="LPS_assembly_LptD"/>
    <property type="match status" value="1"/>
</dbReference>
<dbReference type="GO" id="GO:0015920">
    <property type="term" value="P:lipopolysaccharide transport"/>
    <property type="evidence" value="ECO:0007669"/>
    <property type="project" value="InterPro"/>
</dbReference>
<comment type="similarity">
    <text evidence="4">Belongs to the LptD family.</text>
</comment>
<comment type="caution">
    <text evidence="7">The sequence shown here is derived from an EMBL/GenBank/DDBJ whole genome shotgun (WGS) entry which is preliminary data.</text>
</comment>
<dbReference type="NCBIfam" id="NF002997">
    <property type="entry name" value="PRK03761.1"/>
    <property type="match status" value="1"/>
</dbReference>
<keyword evidence="2 4" id="KW-0472">Membrane</keyword>
<evidence type="ECO:0000256" key="4">
    <source>
        <dbReference type="HAMAP-Rule" id="MF_01411"/>
    </source>
</evidence>
<dbReference type="RefSeq" id="WP_024496242.1">
    <property type="nucleotide sequence ID" value="NZ_AWGA01000059.1"/>
</dbReference>
<keyword evidence="8" id="KW-1185">Reference proteome</keyword>
<sequence length="782" mass="89444">MRKFFPSIITIAVWSSLYHNDVYAKDLFASFNTDAQCLINVPTYNEPVVEGNIADIPVKIETDSLKGSLPNKVTYQGNVKITQGNRTLNADLVEIEQNSDHTHLLTVQGHVNYLDNFIKMQSDKIIMTIEKNDIEVANSQYHLVNRLGRGSADKMAFKNERYVILKNGNFTSCPTGDNSWRISGTTIIHDNKEQLLEAWNAVFKVGPVPIFYTPYLQYPTGTKRRSGLLMPSFDYNSIDGFNVAMPFYWNIAPNLDATITPRYIQRRGLQIQTETRYLTDLGLGTLAVDWLDHDSLYNENKSKIFSDIGENKQRWLFHWDHDGTINENWRIKTDATRVSDRQYLVDLNSDYAHVTDGYLTQSYLIGYANENWDASLSAKSFQVFRSALKDNVYRTEPQFDLYYYNNTEDALRLSAYGQIVNFSSSGKDNPNAIRLHLAPTVGYTLSSHGASLDTEATLYATHYYQDLSDSTNNEQLKKNFTRVLPKITIDGRFVLERNVKAFNGYTQTLEPRIKYQYIPYKDQSSVNNYDSSLMQSDYIGLFRDQMYSGLDRIASANQITTGVTSRLYDENLSERFNVSIGQVYYFNQSRTGDLNSPLDQNKNVGSLTWAMDSFMRINPDMIIRTGLQYDTHIDEIALANAIFEYKPNSDKLLQVSYRYANQNYINAIGLASSSPYKQNISQLGAMVAVPLNDSFSAVGSYYYDLDLKQTSDSFIGLQYNNCCWGFNILYGRKIVNWEARNGHSEYKNKLSFNLELRGFGHNRNTTAKMLDFGLLPYRSALE</sequence>
<accession>A0AB94IC37</accession>
<proteinExistence type="inferred from homology"/>
<comment type="caution">
    <text evidence="4">Lacks conserved residue(s) required for the propagation of feature annotation.</text>
</comment>
<dbReference type="InterPro" id="IPR020889">
    <property type="entry name" value="LipoPS_assembly_LptD"/>
</dbReference>
<dbReference type="Pfam" id="PF03968">
    <property type="entry name" value="LptD_N"/>
    <property type="match status" value="1"/>
</dbReference>
<dbReference type="PANTHER" id="PTHR30189:SF1">
    <property type="entry name" value="LPS-ASSEMBLY PROTEIN LPTD"/>
    <property type="match status" value="1"/>
</dbReference>
<dbReference type="GO" id="GO:1990351">
    <property type="term" value="C:transporter complex"/>
    <property type="evidence" value="ECO:0007669"/>
    <property type="project" value="TreeGrafter"/>
</dbReference>
<keyword evidence="1 4" id="KW-0732">Signal</keyword>
<protein>
    <recommendedName>
        <fullName evidence="4">LPS-assembly protein LptD</fullName>
    </recommendedName>
</protein>
<feature type="domain" description="Organic solvent tolerance-like N-terminal" evidence="5">
    <location>
        <begin position="59"/>
        <end position="194"/>
    </location>
</feature>
<keyword evidence="3 4" id="KW-0998">Cell outer membrane</keyword>
<reference evidence="7 8" key="1">
    <citation type="journal article" date="2014" name="Appl. Environ. Microbiol.">
        <title>Genomic features of a bumble bee symbiont reflect its host environment.</title>
        <authorList>
            <person name="Martinson V.G."/>
            <person name="Magoc T."/>
            <person name="Koch H."/>
            <person name="Salzberg S.L."/>
            <person name="Moran N.A."/>
        </authorList>
    </citation>
    <scope>NUCLEOTIDE SEQUENCE [LARGE SCALE GENOMIC DNA]</scope>
    <source>
        <strain evidence="7 8">Bimp</strain>
    </source>
</reference>
<evidence type="ECO:0000313" key="7">
    <source>
        <dbReference type="EMBL" id="TEA26973.1"/>
    </source>
</evidence>
<evidence type="ECO:0000256" key="1">
    <source>
        <dbReference type="ARBA" id="ARBA00022729"/>
    </source>
</evidence>
<dbReference type="Proteomes" id="UP000506160">
    <property type="component" value="Unassembled WGS sequence"/>
</dbReference>
<gene>
    <name evidence="4 7" type="primary">lptD</name>
    <name evidence="7" type="ORF">O970_06080</name>
</gene>
<dbReference type="GO" id="GO:0009279">
    <property type="term" value="C:cell outer membrane"/>
    <property type="evidence" value="ECO:0007669"/>
    <property type="project" value="UniProtKB-SubCell"/>
</dbReference>
<evidence type="ECO:0000256" key="3">
    <source>
        <dbReference type="ARBA" id="ARBA00023237"/>
    </source>
</evidence>
<comment type="subcellular location">
    <subcellularLocation>
        <location evidence="4">Cell outer membrane</location>
    </subcellularLocation>
</comment>
<comment type="subunit">
    <text evidence="4">Component of the lipopolysaccharide transport and assembly complex. Interacts with LptE and LptA.</text>
</comment>
<evidence type="ECO:0000313" key="8">
    <source>
        <dbReference type="Proteomes" id="UP000506160"/>
    </source>
</evidence>